<comment type="caution">
    <text evidence="1">The sequence shown here is derived from an EMBL/GenBank/DDBJ whole genome shotgun (WGS) entry which is preliminary data.</text>
</comment>
<dbReference type="Proteomes" id="UP000215335">
    <property type="component" value="Unassembled WGS sequence"/>
</dbReference>
<sequence length="99" mass="10706">MMSLNFATSSLTSAAKSSDYGSGCMVCPTELINRDWADCTSESALSHFGANCKGCNRAHVSCCAIFNTYRLFIENYMAGRKNLIIESSAIPAKTNSAYL</sequence>
<protein>
    <submittedName>
        <fullName evidence="1">Uncharacterized protein</fullName>
    </submittedName>
</protein>
<name>A0A232F271_9HYME</name>
<gene>
    <name evidence="1" type="ORF">TSAR_002881</name>
</gene>
<proteinExistence type="predicted"/>
<evidence type="ECO:0000313" key="2">
    <source>
        <dbReference type="Proteomes" id="UP000215335"/>
    </source>
</evidence>
<keyword evidence="2" id="KW-1185">Reference proteome</keyword>
<accession>A0A232F271</accession>
<dbReference type="EMBL" id="NNAY01001267">
    <property type="protein sequence ID" value="OXU24558.1"/>
    <property type="molecule type" value="Genomic_DNA"/>
</dbReference>
<organism evidence="1 2">
    <name type="scientific">Trichomalopsis sarcophagae</name>
    <dbReference type="NCBI Taxonomy" id="543379"/>
    <lineage>
        <taxon>Eukaryota</taxon>
        <taxon>Metazoa</taxon>
        <taxon>Ecdysozoa</taxon>
        <taxon>Arthropoda</taxon>
        <taxon>Hexapoda</taxon>
        <taxon>Insecta</taxon>
        <taxon>Pterygota</taxon>
        <taxon>Neoptera</taxon>
        <taxon>Endopterygota</taxon>
        <taxon>Hymenoptera</taxon>
        <taxon>Apocrita</taxon>
        <taxon>Proctotrupomorpha</taxon>
        <taxon>Chalcidoidea</taxon>
        <taxon>Pteromalidae</taxon>
        <taxon>Pteromalinae</taxon>
        <taxon>Trichomalopsis</taxon>
    </lineage>
</organism>
<dbReference type="AlphaFoldDB" id="A0A232F271"/>
<reference evidence="1 2" key="1">
    <citation type="journal article" date="2017" name="Curr. Biol.">
        <title>The Evolution of Venom by Co-option of Single-Copy Genes.</title>
        <authorList>
            <person name="Martinson E.O."/>
            <person name="Mrinalini"/>
            <person name="Kelkar Y.D."/>
            <person name="Chang C.H."/>
            <person name="Werren J.H."/>
        </authorList>
    </citation>
    <scope>NUCLEOTIDE SEQUENCE [LARGE SCALE GENOMIC DNA]</scope>
    <source>
        <strain evidence="1 2">Alberta</strain>
        <tissue evidence="1">Whole body</tissue>
    </source>
</reference>
<evidence type="ECO:0000313" key="1">
    <source>
        <dbReference type="EMBL" id="OXU24558.1"/>
    </source>
</evidence>